<dbReference type="PROSITE" id="PS51012">
    <property type="entry name" value="ABC_TM2"/>
    <property type="match status" value="1"/>
</dbReference>
<feature type="transmembrane region" description="Helical" evidence="9">
    <location>
        <begin position="137"/>
        <end position="160"/>
    </location>
</feature>
<evidence type="ECO:0000256" key="9">
    <source>
        <dbReference type="RuleBase" id="RU361157"/>
    </source>
</evidence>
<evidence type="ECO:0000256" key="2">
    <source>
        <dbReference type="ARBA" id="ARBA00007783"/>
    </source>
</evidence>
<reference evidence="11 12" key="1">
    <citation type="submission" date="2016-10" db="EMBL/GenBank/DDBJ databases">
        <authorList>
            <person name="de Groot N.N."/>
        </authorList>
    </citation>
    <scope>NUCLEOTIDE SEQUENCE [LARGE SCALE GENOMIC DNA]</scope>
    <source>
        <strain evidence="11 12">743A</strain>
    </source>
</reference>
<name>A0A1I6HQX0_9FIRM</name>
<organism evidence="11 12">
    <name type="scientific">Anaeromicropila populeti</name>
    <dbReference type="NCBI Taxonomy" id="37658"/>
    <lineage>
        <taxon>Bacteria</taxon>
        <taxon>Bacillati</taxon>
        <taxon>Bacillota</taxon>
        <taxon>Clostridia</taxon>
        <taxon>Lachnospirales</taxon>
        <taxon>Lachnospiraceae</taxon>
        <taxon>Anaeromicropila</taxon>
    </lineage>
</organism>
<feature type="domain" description="ABC transmembrane type-2" evidence="10">
    <location>
        <begin position="32"/>
        <end position="251"/>
    </location>
</feature>
<evidence type="ECO:0000313" key="11">
    <source>
        <dbReference type="EMBL" id="SFR56846.1"/>
    </source>
</evidence>
<evidence type="ECO:0000256" key="8">
    <source>
        <dbReference type="ARBA" id="ARBA00023136"/>
    </source>
</evidence>
<dbReference type="GO" id="GO:0015920">
    <property type="term" value="P:lipopolysaccharide transport"/>
    <property type="evidence" value="ECO:0007669"/>
    <property type="project" value="TreeGrafter"/>
</dbReference>
<evidence type="ECO:0000256" key="3">
    <source>
        <dbReference type="ARBA" id="ARBA00022448"/>
    </source>
</evidence>
<keyword evidence="4 9" id="KW-1003">Cell membrane</keyword>
<sequence>MKKYFKNFMKYRHLLVELVKKDVKLKYRRSYLGILWTLLEPLLTMIVLSVVFGTLFGKDEPTWPVYILTGRLLYSFFSNSTKATMKSIRNHGAMIKKVYVPKYIYPLSSTCSSFVTFLISLIVLVAVSIVLKVHVTYYVFLAIIPLAILFVLTYGVGMILATMSVFFRDLEYLWSVGLMMIMYTSAIFYESDRLIKSGYDWILKYNPVYAIILNFRNAVYYGQGFDTYSLVYSTGFSLVTLVIGLLLFYRKQDKFILFI</sequence>
<evidence type="ECO:0000256" key="7">
    <source>
        <dbReference type="ARBA" id="ARBA00022989"/>
    </source>
</evidence>
<keyword evidence="6 9" id="KW-0812">Transmembrane</keyword>
<dbReference type="GO" id="GO:0140359">
    <property type="term" value="F:ABC-type transporter activity"/>
    <property type="evidence" value="ECO:0007669"/>
    <property type="project" value="InterPro"/>
</dbReference>
<evidence type="ECO:0000256" key="6">
    <source>
        <dbReference type="ARBA" id="ARBA00022692"/>
    </source>
</evidence>
<evidence type="ECO:0000313" key="12">
    <source>
        <dbReference type="Proteomes" id="UP000199659"/>
    </source>
</evidence>
<protein>
    <recommendedName>
        <fullName evidence="9">Transport permease protein</fullName>
    </recommendedName>
</protein>
<keyword evidence="12" id="KW-1185">Reference proteome</keyword>
<dbReference type="OrthoDB" id="9786910at2"/>
<accession>A0A1I6HQX0</accession>
<evidence type="ECO:0000256" key="4">
    <source>
        <dbReference type="ARBA" id="ARBA00022475"/>
    </source>
</evidence>
<gene>
    <name evidence="11" type="ORF">SAMN05661086_00179</name>
</gene>
<feature type="transmembrane region" description="Helical" evidence="9">
    <location>
        <begin position="230"/>
        <end position="249"/>
    </location>
</feature>
<dbReference type="PANTHER" id="PTHR30413">
    <property type="entry name" value="INNER MEMBRANE TRANSPORT PERMEASE"/>
    <property type="match status" value="1"/>
</dbReference>
<keyword evidence="5" id="KW-0997">Cell inner membrane</keyword>
<dbReference type="PRINTS" id="PR00164">
    <property type="entry name" value="ABC2TRNSPORT"/>
</dbReference>
<keyword evidence="8 9" id="KW-0472">Membrane</keyword>
<evidence type="ECO:0000256" key="5">
    <source>
        <dbReference type="ARBA" id="ARBA00022519"/>
    </source>
</evidence>
<dbReference type="InterPro" id="IPR000412">
    <property type="entry name" value="ABC_2_transport"/>
</dbReference>
<dbReference type="Pfam" id="PF01061">
    <property type="entry name" value="ABC2_membrane"/>
    <property type="match status" value="1"/>
</dbReference>
<comment type="caution">
    <text evidence="9">Lacks conserved residue(s) required for the propagation of feature annotation.</text>
</comment>
<feature type="transmembrane region" description="Helical" evidence="9">
    <location>
        <begin position="103"/>
        <end position="131"/>
    </location>
</feature>
<dbReference type="AlphaFoldDB" id="A0A1I6HQX0"/>
<dbReference type="PANTHER" id="PTHR30413:SF8">
    <property type="entry name" value="TRANSPORT PERMEASE PROTEIN"/>
    <property type="match status" value="1"/>
</dbReference>
<comment type="subcellular location">
    <subcellularLocation>
        <location evidence="1">Cell inner membrane</location>
        <topology evidence="1">Multi-pass membrane protein</topology>
    </subcellularLocation>
    <subcellularLocation>
        <location evidence="9">Cell membrane</location>
        <topology evidence="9">Multi-pass membrane protein</topology>
    </subcellularLocation>
</comment>
<comment type="similarity">
    <text evidence="2 9">Belongs to the ABC-2 integral membrane protein family.</text>
</comment>
<dbReference type="EMBL" id="FOYZ01000001">
    <property type="protein sequence ID" value="SFR56846.1"/>
    <property type="molecule type" value="Genomic_DNA"/>
</dbReference>
<dbReference type="Proteomes" id="UP000199659">
    <property type="component" value="Unassembled WGS sequence"/>
</dbReference>
<evidence type="ECO:0000256" key="1">
    <source>
        <dbReference type="ARBA" id="ARBA00004429"/>
    </source>
</evidence>
<keyword evidence="7 9" id="KW-1133">Transmembrane helix</keyword>
<feature type="transmembrane region" description="Helical" evidence="9">
    <location>
        <begin position="172"/>
        <end position="189"/>
    </location>
</feature>
<evidence type="ECO:0000259" key="10">
    <source>
        <dbReference type="PROSITE" id="PS51012"/>
    </source>
</evidence>
<dbReference type="STRING" id="37658.SAMN05661086_00179"/>
<dbReference type="GO" id="GO:0043190">
    <property type="term" value="C:ATP-binding cassette (ABC) transporter complex"/>
    <property type="evidence" value="ECO:0007669"/>
    <property type="project" value="InterPro"/>
</dbReference>
<dbReference type="InterPro" id="IPR013525">
    <property type="entry name" value="ABC2_TM"/>
</dbReference>
<dbReference type="RefSeq" id="WP_092558809.1">
    <property type="nucleotide sequence ID" value="NZ_FOYZ01000001.1"/>
</dbReference>
<dbReference type="InterPro" id="IPR047817">
    <property type="entry name" value="ABC2_TM_bact-type"/>
</dbReference>
<feature type="transmembrane region" description="Helical" evidence="9">
    <location>
        <begin position="31"/>
        <end position="57"/>
    </location>
</feature>
<proteinExistence type="inferred from homology"/>
<keyword evidence="3 9" id="KW-0813">Transport</keyword>